<dbReference type="EMBL" id="CM029049">
    <property type="protein sequence ID" value="KAG2572373.1"/>
    <property type="molecule type" value="Genomic_DNA"/>
</dbReference>
<keyword evidence="2" id="KW-1185">Reference proteome</keyword>
<evidence type="ECO:0000313" key="2">
    <source>
        <dbReference type="Proteomes" id="UP000823388"/>
    </source>
</evidence>
<sequence>MAASTPEIRMAAPSLVPSESRNELLIPSSPHIYYLGPMGNGDPINFIIEETQQIPFRASVVDISSWSNAFRN</sequence>
<dbReference type="AlphaFoldDB" id="A0A8T0QF10"/>
<protein>
    <submittedName>
        <fullName evidence="1">Uncharacterized protein</fullName>
    </submittedName>
</protein>
<accession>A0A8T0QF10</accession>
<organism evidence="1 2">
    <name type="scientific">Panicum virgatum</name>
    <name type="common">Blackwell switchgrass</name>
    <dbReference type="NCBI Taxonomy" id="38727"/>
    <lineage>
        <taxon>Eukaryota</taxon>
        <taxon>Viridiplantae</taxon>
        <taxon>Streptophyta</taxon>
        <taxon>Embryophyta</taxon>
        <taxon>Tracheophyta</taxon>
        <taxon>Spermatophyta</taxon>
        <taxon>Magnoliopsida</taxon>
        <taxon>Liliopsida</taxon>
        <taxon>Poales</taxon>
        <taxon>Poaceae</taxon>
        <taxon>PACMAD clade</taxon>
        <taxon>Panicoideae</taxon>
        <taxon>Panicodae</taxon>
        <taxon>Paniceae</taxon>
        <taxon>Panicinae</taxon>
        <taxon>Panicum</taxon>
        <taxon>Panicum sect. Hiantes</taxon>
    </lineage>
</organism>
<comment type="caution">
    <text evidence="1">The sequence shown here is derived from an EMBL/GenBank/DDBJ whole genome shotgun (WGS) entry which is preliminary data.</text>
</comment>
<name>A0A8T0QF10_PANVG</name>
<dbReference type="Proteomes" id="UP000823388">
    <property type="component" value="Chromosome 7K"/>
</dbReference>
<evidence type="ECO:0000313" key="1">
    <source>
        <dbReference type="EMBL" id="KAG2572373.1"/>
    </source>
</evidence>
<gene>
    <name evidence="1" type="ORF">PVAP13_7KG173555</name>
</gene>
<reference evidence="1" key="1">
    <citation type="submission" date="2020-05" db="EMBL/GenBank/DDBJ databases">
        <title>WGS assembly of Panicum virgatum.</title>
        <authorList>
            <person name="Lovell J.T."/>
            <person name="Jenkins J."/>
            <person name="Shu S."/>
            <person name="Juenger T.E."/>
            <person name="Schmutz J."/>
        </authorList>
    </citation>
    <scope>NUCLEOTIDE SEQUENCE</scope>
    <source>
        <strain evidence="1">AP13</strain>
    </source>
</reference>
<proteinExistence type="predicted"/>